<evidence type="ECO:0000256" key="1">
    <source>
        <dbReference type="SAM" id="MobiDB-lite"/>
    </source>
</evidence>
<proteinExistence type="predicted"/>
<sequence length="300" mass="33084">MNNAPFRAKFNWVAIEGDVARHVSYNIQANETTNPIPQEKLLNPDACIVLVPDPKTEFCEQTISVNPVYQITKLALLAECRRIESFVGKAPEYYQTHHGELVFDDGTELFRFDIQFEVCGTAELILRYITPAKGSLCLYGTHLILEKNSNPLGMFASDSTLNRAMIDLRVNDSKLSEKAARCKQFVLDSMALNGLNAQKLFQNMMNYNIANSASSAGPTTSAGRGGSTRPARCPPENDCDEASPLGTSGSSFGELVAKQYMDAKFTALEAKIDAKLEALESRQNQKLDEILTLLKSISTK</sequence>
<protein>
    <submittedName>
        <fullName evidence="2">Uncharacterized protein</fullName>
    </submittedName>
</protein>
<organism evidence="2 3">
    <name type="scientific">Aedes aegypti</name>
    <name type="common">Yellowfever mosquito</name>
    <name type="synonym">Culex aegypti</name>
    <dbReference type="NCBI Taxonomy" id="7159"/>
    <lineage>
        <taxon>Eukaryota</taxon>
        <taxon>Metazoa</taxon>
        <taxon>Ecdysozoa</taxon>
        <taxon>Arthropoda</taxon>
        <taxon>Hexapoda</taxon>
        <taxon>Insecta</taxon>
        <taxon>Pterygota</taxon>
        <taxon>Neoptera</taxon>
        <taxon>Endopterygota</taxon>
        <taxon>Diptera</taxon>
        <taxon>Nematocera</taxon>
        <taxon>Culicoidea</taxon>
        <taxon>Culicidae</taxon>
        <taxon>Culicinae</taxon>
        <taxon>Aedini</taxon>
        <taxon>Aedes</taxon>
        <taxon>Stegomyia</taxon>
    </lineage>
</organism>
<reference evidence="2 3" key="1">
    <citation type="submission" date="2017-06" db="EMBL/GenBank/DDBJ databases">
        <title>Aedes aegypti genome working group (AGWG) sequencing and assembly.</title>
        <authorList>
            <consortium name="Aedes aegypti Genome Working Group (AGWG)"/>
            <person name="Matthews B.J."/>
        </authorList>
    </citation>
    <scope>NUCLEOTIDE SEQUENCE [LARGE SCALE GENOMIC DNA]</scope>
    <source>
        <strain evidence="2 3">LVP_AGWG</strain>
    </source>
</reference>
<dbReference type="PANTHER" id="PTHR14787">
    <property type="entry name" value="C10ORF188 FAMILY MEMBER"/>
    <property type="match status" value="1"/>
</dbReference>
<name>A0A1S4FQN6_AEDAE</name>
<dbReference type="EnsemblMetazoa" id="AAEL010412-RA">
    <property type="protein sequence ID" value="AAEL010412-PA"/>
    <property type="gene ID" value="AAEL010412"/>
</dbReference>
<dbReference type="InParanoid" id="A0A1S4FQN6"/>
<evidence type="ECO:0000313" key="3">
    <source>
        <dbReference type="Proteomes" id="UP000008820"/>
    </source>
</evidence>
<evidence type="ECO:0000313" key="2">
    <source>
        <dbReference type="EnsemblMetazoa" id="AAEL010412-PA"/>
    </source>
</evidence>
<dbReference type="AlphaFoldDB" id="A0A1S4FQN6"/>
<reference evidence="2" key="2">
    <citation type="submission" date="2020-05" db="UniProtKB">
        <authorList>
            <consortium name="EnsemblMetazoa"/>
        </authorList>
    </citation>
    <scope>IDENTIFICATION</scope>
    <source>
        <strain evidence="2">LVP_AGWG</strain>
    </source>
</reference>
<feature type="compositionally biased region" description="Low complexity" evidence="1">
    <location>
        <begin position="214"/>
        <end position="230"/>
    </location>
</feature>
<keyword evidence="3" id="KW-1185">Reference proteome</keyword>
<dbReference type="InterPro" id="IPR028043">
    <property type="entry name" value="PAAT-like"/>
</dbReference>
<gene>
    <name evidence="2" type="primary">5573325</name>
</gene>
<dbReference type="Pfam" id="PF14958">
    <property type="entry name" value="PAAT-like"/>
    <property type="match status" value="1"/>
</dbReference>
<dbReference type="PANTHER" id="PTHR14787:SF1">
    <property type="entry name" value="ATPASE PAAT"/>
    <property type="match status" value="1"/>
</dbReference>
<dbReference type="OrthoDB" id="7880149at2759"/>
<dbReference type="VEuPathDB" id="VectorBase:AAEL010412"/>
<feature type="region of interest" description="Disordered" evidence="1">
    <location>
        <begin position="214"/>
        <end position="245"/>
    </location>
</feature>
<accession>A0A1S4FQN6</accession>
<dbReference type="Proteomes" id="UP000008820">
    <property type="component" value="Chromosome 1"/>
</dbReference>